<dbReference type="InterPro" id="IPR051487">
    <property type="entry name" value="Ser/Thr_Proteases_Immune/Dev"/>
</dbReference>
<dbReference type="PROSITE" id="PS00134">
    <property type="entry name" value="TRYPSIN_HIS"/>
    <property type="match status" value="1"/>
</dbReference>
<evidence type="ECO:0000313" key="4">
    <source>
        <dbReference type="EMBL" id="CAH0536339.1"/>
    </source>
</evidence>
<evidence type="ECO:0000313" key="5">
    <source>
        <dbReference type="Proteomes" id="UP000838748"/>
    </source>
</evidence>
<dbReference type="InterPro" id="IPR018114">
    <property type="entry name" value="TRYPSIN_HIS"/>
</dbReference>
<dbReference type="PROSITE" id="PS00135">
    <property type="entry name" value="TRYPSIN_SER"/>
    <property type="match status" value="1"/>
</dbReference>
<dbReference type="PRINTS" id="PR00722">
    <property type="entry name" value="CHYMOTRYPSIN"/>
</dbReference>
<dbReference type="InterPro" id="IPR001314">
    <property type="entry name" value="Peptidase_S1A"/>
</dbReference>
<evidence type="ECO:0000259" key="3">
    <source>
        <dbReference type="PROSITE" id="PS50240"/>
    </source>
</evidence>
<dbReference type="InterPro" id="IPR043504">
    <property type="entry name" value="Peptidase_S1_PA_chymotrypsin"/>
</dbReference>
<dbReference type="EMBL" id="CAKLDM010000001">
    <property type="protein sequence ID" value="CAH0536339.1"/>
    <property type="molecule type" value="Genomic_DNA"/>
</dbReference>
<gene>
    <name evidence="4" type="ORF">VMF7928_00351</name>
</gene>
<dbReference type="Proteomes" id="UP000838748">
    <property type="component" value="Unassembled WGS sequence"/>
</dbReference>
<proteinExistence type="predicted"/>
<keyword evidence="2" id="KW-0720">Serine protease</keyword>
<feature type="domain" description="Peptidase S1" evidence="3">
    <location>
        <begin position="52"/>
        <end position="316"/>
    </location>
</feature>
<dbReference type="InterPro" id="IPR020008">
    <property type="entry name" value="GlyGly_CTERM"/>
</dbReference>
<dbReference type="InterPro" id="IPR009003">
    <property type="entry name" value="Peptidase_S1_PA"/>
</dbReference>
<dbReference type="SMART" id="SM00020">
    <property type="entry name" value="Tryp_SPc"/>
    <property type="match status" value="1"/>
</dbReference>
<evidence type="ECO:0000256" key="1">
    <source>
        <dbReference type="ARBA" id="ARBA00023157"/>
    </source>
</evidence>
<keyword evidence="2" id="KW-0378">Hydrolase</keyword>
<dbReference type="NCBIfam" id="TIGR03501">
    <property type="entry name" value="GlyGly_CTERM"/>
    <property type="match status" value="1"/>
</dbReference>
<reference evidence="4" key="1">
    <citation type="submission" date="2021-11" db="EMBL/GenBank/DDBJ databases">
        <authorList>
            <person name="Rodrigo-Torres L."/>
            <person name="Arahal R. D."/>
            <person name="Lucena T."/>
        </authorList>
    </citation>
    <scope>NUCLEOTIDE SEQUENCE</scope>
    <source>
        <strain evidence="4">CECT 7928</strain>
    </source>
</reference>
<dbReference type="SUPFAM" id="SSF50494">
    <property type="entry name" value="Trypsin-like serine proteases"/>
    <property type="match status" value="1"/>
</dbReference>
<dbReference type="InterPro" id="IPR033116">
    <property type="entry name" value="TRYPSIN_SER"/>
</dbReference>
<protein>
    <recommendedName>
        <fullName evidence="3">Peptidase S1 domain-containing protein</fullName>
    </recommendedName>
</protein>
<dbReference type="Pfam" id="PF00089">
    <property type="entry name" value="Trypsin"/>
    <property type="match status" value="1"/>
</dbReference>
<dbReference type="PROSITE" id="PS50240">
    <property type="entry name" value="TRYPSIN_DOM"/>
    <property type="match status" value="1"/>
</dbReference>
<name>A0ABM8ZZ79_9VIBR</name>
<keyword evidence="1" id="KW-1015">Disulfide bond</keyword>
<dbReference type="PANTHER" id="PTHR24256">
    <property type="entry name" value="TRYPTASE-RELATED"/>
    <property type="match status" value="1"/>
</dbReference>
<keyword evidence="2" id="KW-0645">Protease</keyword>
<comment type="caution">
    <text evidence="4">The sequence shown here is derived from an EMBL/GenBank/DDBJ whole genome shotgun (WGS) entry which is preliminary data.</text>
</comment>
<organism evidence="4 5">
    <name type="scientific">Vibrio marisflavi CECT 7928</name>
    <dbReference type="NCBI Taxonomy" id="634439"/>
    <lineage>
        <taxon>Bacteria</taxon>
        <taxon>Pseudomonadati</taxon>
        <taxon>Pseudomonadota</taxon>
        <taxon>Gammaproteobacteria</taxon>
        <taxon>Vibrionales</taxon>
        <taxon>Vibrionaceae</taxon>
        <taxon>Vibrio</taxon>
    </lineage>
</organism>
<sequence length="374" mass="40126">MEAFLFLSALTVRKTVLVLMRKILKLNLLALLAVNLLLVAFCARASGPVVYIVNGSTASVTEFSDFASLFYDRIDYDGVYGTSPYCGATMLTTQYVLTAAHCIFDGNGNADENKMLFLSVVPQLQNESDFPNGSIERVMASEFYYRSDYSDSSSDLWANDIAIVKLESAVNIDAVNDVITRPTAANVTIYQVNTETFEAIGHGNTSTGYDGSDSLLKTDLTYVDTATCQSGIGYSAVTSSQICFTGSYNNANGLYNSTCSGDSGGPVYWDNSGTWVQVGITSFGPSTCGTQATNSGVTSVFTEIYDYETWIQDVLDGNETANYVATDAKRTAYLSSTSTSSSGGDSGGSFGWLSLFALFTLALLRKHTEMGEAA</sequence>
<accession>A0ABM8ZZ79</accession>
<keyword evidence="5" id="KW-1185">Reference proteome</keyword>
<dbReference type="Gene3D" id="2.40.10.10">
    <property type="entry name" value="Trypsin-like serine proteases"/>
    <property type="match status" value="1"/>
</dbReference>
<dbReference type="RefSeq" id="WP_237359770.1">
    <property type="nucleotide sequence ID" value="NZ_CAKLDM010000001.1"/>
</dbReference>
<dbReference type="InterPro" id="IPR001254">
    <property type="entry name" value="Trypsin_dom"/>
</dbReference>
<evidence type="ECO:0000256" key="2">
    <source>
        <dbReference type="RuleBase" id="RU363034"/>
    </source>
</evidence>